<dbReference type="InterPro" id="IPR036291">
    <property type="entry name" value="NAD(P)-bd_dom_sf"/>
</dbReference>
<organism evidence="3 4">
    <name type="scientific">Penicillium atrosanguineum</name>
    <dbReference type="NCBI Taxonomy" id="1132637"/>
    <lineage>
        <taxon>Eukaryota</taxon>
        <taxon>Fungi</taxon>
        <taxon>Dikarya</taxon>
        <taxon>Ascomycota</taxon>
        <taxon>Pezizomycotina</taxon>
        <taxon>Eurotiomycetes</taxon>
        <taxon>Eurotiomycetidae</taxon>
        <taxon>Eurotiales</taxon>
        <taxon>Aspergillaceae</taxon>
        <taxon>Penicillium</taxon>
    </lineage>
</organism>
<evidence type="ECO:0000256" key="2">
    <source>
        <dbReference type="ARBA" id="ARBA00023002"/>
    </source>
</evidence>
<dbReference type="InterPro" id="IPR002347">
    <property type="entry name" value="SDR_fam"/>
</dbReference>
<dbReference type="Proteomes" id="UP001147746">
    <property type="component" value="Unassembled WGS sequence"/>
</dbReference>
<dbReference type="Pfam" id="PF13561">
    <property type="entry name" value="adh_short_C2"/>
    <property type="match status" value="1"/>
</dbReference>
<evidence type="ECO:0000313" key="3">
    <source>
        <dbReference type="EMBL" id="KAJ5331924.1"/>
    </source>
</evidence>
<comment type="similarity">
    <text evidence="1">Belongs to the short-chain dehydrogenases/reductases (SDR) family.</text>
</comment>
<evidence type="ECO:0000256" key="1">
    <source>
        <dbReference type="ARBA" id="ARBA00006484"/>
    </source>
</evidence>
<comment type="caution">
    <text evidence="3">The sequence shown here is derived from an EMBL/GenBank/DDBJ whole genome shotgun (WGS) entry which is preliminary data.</text>
</comment>
<evidence type="ECO:0000313" key="4">
    <source>
        <dbReference type="Proteomes" id="UP001147746"/>
    </source>
</evidence>
<name>A0A9W9UE13_9EURO</name>
<gene>
    <name evidence="3" type="ORF">N7476_001707</name>
</gene>
<accession>A0A9W9UE13</accession>
<dbReference type="GO" id="GO:0016491">
    <property type="term" value="F:oxidoreductase activity"/>
    <property type="evidence" value="ECO:0007669"/>
    <property type="project" value="UniProtKB-KW"/>
</dbReference>
<dbReference type="Gene3D" id="3.40.50.720">
    <property type="entry name" value="NAD(P)-binding Rossmann-like Domain"/>
    <property type="match status" value="1"/>
</dbReference>
<dbReference type="PANTHER" id="PTHR43669">
    <property type="entry name" value="5-KETO-D-GLUCONATE 5-REDUCTASE"/>
    <property type="match status" value="1"/>
</dbReference>
<dbReference type="AlphaFoldDB" id="A0A9W9UE13"/>
<keyword evidence="2" id="KW-0560">Oxidoreductase</keyword>
<reference evidence="3" key="1">
    <citation type="submission" date="2022-12" db="EMBL/GenBank/DDBJ databases">
        <authorList>
            <person name="Petersen C."/>
        </authorList>
    </citation>
    <scope>NUCLEOTIDE SEQUENCE</scope>
    <source>
        <strain evidence="3">IBT 21472</strain>
    </source>
</reference>
<sequence length="197" mass="21158">MSTVSPVLLILGAGSNVGASYFTAKGYKVALASRKAKEEDSSLNQLHIACDLSDPTSVPYIFAKIRKTLGVPSVVVYNAVAAPQADFQDPLSMPLAEFNLALKSNTTSVYAAAQEAAKGFAELPIEASKTFIYTGNIINTKVFGVGKAATAHVIEYFAMAYPFRGFKYRKLDGSPLYVGIDGEAYAKFYDELTEVIS</sequence>
<dbReference type="SUPFAM" id="SSF51735">
    <property type="entry name" value="NAD(P)-binding Rossmann-fold domains"/>
    <property type="match status" value="1"/>
</dbReference>
<dbReference type="PANTHER" id="PTHR43669:SF4">
    <property type="entry name" value="SHORT-CHAIN DEHYDROGENASE"/>
    <property type="match status" value="1"/>
</dbReference>
<proteinExistence type="inferred from homology"/>
<reference evidence="3" key="2">
    <citation type="journal article" date="2023" name="IMA Fungus">
        <title>Comparative genomic study of the Penicillium genus elucidates a diverse pangenome and 15 lateral gene transfer events.</title>
        <authorList>
            <person name="Petersen C."/>
            <person name="Sorensen T."/>
            <person name="Nielsen M.R."/>
            <person name="Sondergaard T.E."/>
            <person name="Sorensen J.L."/>
            <person name="Fitzpatrick D.A."/>
            <person name="Frisvad J.C."/>
            <person name="Nielsen K.L."/>
        </authorList>
    </citation>
    <scope>NUCLEOTIDE SEQUENCE</scope>
    <source>
        <strain evidence="3">IBT 21472</strain>
    </source>
</reference>
<protein>
    <submittedName>
        <fullName evidence="3">Uncharacterized protein</fullName>
    </submittedName>
</protein>
<keyword evidence="4" id="KW-1185">Reference proteome</keyword>
<dbReference type="EMBL" id="JAPZBO010000001">
    <property type="protein sequence ID" value="KAJ5331924.1"/>
    <property type="molecule type" value="Genomic_DNA"/>
</dbReference>